<evidence type="ECO:0000256" key="1">
    <source>
        <dbReference type="SAM" id="SignalP"/>
    </source>
</evidence>
<name>A0A665XAK0_ECHNA</name>
<reference evidence="2" key="2">
    <citation type="submission" date="2025-08" db="UniProtKB">
        <authorList>
            <consortium name="Ensembl"/>
        </authorList>
    </citation>
    <scope>IDENTIFICATION</scope>
</reference>
<dbReference type="InParanoid" id="A0A665XAK0"/>
<protein>
    <submittedName>
        <fullName evidence="2">Uncharacterized protein</fullName>
    </submittedName>
</protein>
<organism evidence="2 3">
    <name type="scientific">Echeneis naucrates</name>
    <name type="common">Live sharksucker</name>
    <dbReference type="NCBI Taxonomy" id="173247"/>
    <lineage>
        <taxon>Eukaryota</taxon>
        <taxon>Metazoa</taxon>
        <taxon>Chordata</taxon>
        <taxon>Craniata</taxon>
        <taxon>Vertebrata</taxon>
        <taxon>Euteleostomi</taxon>
        <taxon>Actinopterygii</taxon>
        <taxon>Neopterygii</taxon>
        <taxon>Teleostei</taxon>
        <taxon>Neoteleostei</taxon>
        <taxon>Acanthomorphata</taxon>
        <taxon>Carangaria</taxon>
        <taxon>Carangiformes</taxon>
        <taxon>Echeneidae</taxon>
        <taxon>Echeneis</taxon>
    </lineage>
</organism>
<sequence>MRCETVRCLVCLHLLTCTTFGKFHISPRGLTEADSVRSTTSTCLLPFKNCCMKK</sequence>
<dbReference type="AlphaFoldDB" id="A0A665XAK0"/>
<proteinExistence type="predicted"/>
<keyword evidence="1" id="KW-0732">Signal</keyword>
<dbReference type="Ensembl" id="ENSENLT00000054136.1">
    <property type="protein sequence ID" value="ENSENLP00000052866.1"/>
    <property type="gene ID" value="ENSENLG00000022080.1"/>
</dbReference>
<reference evidence="2" key="1">
    <citation type="submission" date="2021-04" db="EMBL/GenBank/DDBJ databases">
        <authorList>
            <consortium name="Wellcome Sanger Institute Data Sharing"/>
        </authorList>
    </citation>
    <scope>NUCLEOTIDE SEQUENCE [LARGE SCALE GENOMIC DNA]</scope>
</reference>
<accession>A0A665XAK0</accession>
<keyword evidence="3" id="KW-1185">Reference proteome</keyword>
<evidence type="ECO:0000313" key="3">
    <source>
        <dbReference type="Proteomes" id="UP000472264"/>
    </source>
</evidence>
<dbReference type="Proteomes" id="UP000472264">
    <property type="component" value="Chromosome 20"/>
</dbReference>
<feature type="chain" id="PRO_5025438244" evidence="1">
    <location>
        <begin position="22"/>
        <end position="54"/>
    </location>
</feature>
<reference evidence="2" key="3">
    <citation type="submission" date="2025-09" db="UniProtKB">
        <authorList>
            <consortium name="Ensembl"/>
        </authorList>
    </citation>
    <scope>IDENTIFICATION</scope>
</reference>
<feature type="signal peptide" evidence="1">
    <location>
        <begin position="1"/>
        <end position="21"/>
    </location>
</feature>
<evidence type="ECO:0000313" key="2">
    <source>
        <dbReference type="Ensembl" id="ENSENLP00000052866.1"/>
    </source>
</evidence>